<evidence type="ECO:0000256" key="1">
    <source>
        <dbReference type="SAM" id="MobiDB-lite"/>
    </source>
</evidence>
<feature type="region of interest" description="Disordered" evidence="1">
    <location>
        <begin position="44"/>
        <end position="68"/>
    </location>
</feature>
<keyword evidence="3" id="KW-1185">Reference proteome</keyword>
<evidence type="ECO:0000313" key="3">
    <source>
        <dbReference type="Proteomes" id="UP000186817"/>
    </source>
</evidence>
<dbReference type="AlphaFoldDB" id="A0A1Q9DU48"/>
<sequence length="68" mass="7420">MSKLLLTGDTEVQQFTADFETTLMTEAMYSLYLMSRDSQLPPTAVSKLLDAPPGSTSVSETATLPMKM</sequence>
<name>A0A1Q9DU48_SYMMI</name>
<accession>A0A1Q9DU48</accession>
<dbReference type="EMBL" id="LSRX01000388">
    <property type="protein sequence ID" value="OLP98696.1"/>
    <property type="molecule type" value="Genomic_DNA"/>
</dbReference>
<comment type="caution">
    <text evidence="2">The sequence shown here is derived from an EMBL/GenBank/DDBJ whole genome shotgun (WGS) entry which is preliminary data.</text>
</comment>
<proteinExistence type="predicted"/>
<evidence type="ECO:0000313" key="2">
    <source>
        <dbReference type="EMBL" id="OLP98696.1"/>
    </source>
</evidence>
<dbReference type="Proteomes" id="UP000186817">
    <property type="component" value="Unassembled WGS sequence"/>
</dbReference>
<gene>
    <name evidence="2" type="ORF">AK812_SmicGene18799</name>
</gene>
<organism evidence="2 3">
    <name type="scientific">Symbiodinium microadriaticum</name>
    <name type="common">Dinoflagellate</name>
    <name type="synonym">Zooxanthella microadriatica</name>
    <dbReference type="NCBI Taxonomy" id="2951"/>
    <lineage>
        <taxon>Eukaryota</taxon>
        <taxon>Sar</taxon>
        <taxon>Alveolata</taxon>
        <taxon>Dinophyceae</taxon>
        <taxon>Suessiales</taxon>
        <taxon>Symbiodiniaceae</taxon>
        <taxon>Symbiodinium</taxon>
    </lineage>
</organism>
<reference evidence="2 3" key="1">
    <citation type="submission" date="2016-02" db="EMBL/GenBank/DDBJ databases">
        <title>Genome analysis of coral dinoflagellate symbionts highlights evolutionary adaptations to a symbiotic lifestyle.</title>
        <authorList>
            <person name="Aranda M."/>
            <person name="Li Y."/>
            <person name="Liew Y.J."/>
            <person name="Baumgarten S."/>
            <person name="Simakov O."/>
            <person name="Wilson M."/>
            <person name="Piel J."/>
            <person name="Ashoor H."/>
            <person name="Bougouffa S."/>
            <person name="Bajic V.B."/>
            <person name="Ryu T."/>
            <person name="Ravasi T."/>
            <person name="Bayer T."/>
            <person name="Micklem G."/>
            <person name="Kim H."/>
            <person name="Bhak J."/>
            <person name="Lajeunesse T.C."/>
            <person name="Voolstra C.R."/>
        </authorList>
    </citation>
    <scope>NUCLEOTIDE SEQUENCE [LARGE SCALE GENOMIC DNA]</scope>
    <source>
        <strain evidence="2 3">CCMP2467</strain>
    </source>
</reference>
<protein>
    <submittedName>
        <fullName evidence="2">Uncharacterized protein</fullName>
    </submittedName>
</protein>